<dbReference type="OrthoDB" id="5856342at2759"/>
<dbReference type="InterPro" id="IPR009050">
    <property type="entry name" value="Globin-like_sf"/>
</dbReference>
<dbReference type="GO" id="GO:0019825">
    <property type="term" value="F:oxygen binding"/>
    <property type="evidence" value="ECO:0007669"/>
    <property type="project" value="InterPro"/>
</dbReference>
<dbReference type="AlphaFoldDB" id="A0A0M3K8S4"/>
<reference evidence="3" key="1">
    <citation type="submission" date="2017-02" db="UniProtKB">
        <authorList>
            <consortium name="WormBaseParasite"/>
        </authorList>
    </citation>
    <scope>IDENTIFICATION</scope>
</reference>
<organism evidence="3">
    <name type="scientific">Anisakis simplex</name>
    <name type="common">Herring worm</name>
    <dbReference type="NCBI Taxonomy" id="6269"/>
    <lineage>
        <taxon>Eukaryota</taxon>
        <taxon>Metazoa</taxon>
        <taxon>Ecdysozoa</taxon>
        <taxon>Nematoda</taxon>
        <taxon>Chromadorea</taxon>
        <taxon>Rhabditida</taxon>
        <taxon>Spirurina</taxon>
        <taxon>Ascaridomorpha</taxon>
        <taxon>Ascaridoidea</taxon>
        <taxon>Anisakidae</taxon>
        <taxon>Anisakis</taxon>
        <taxon>Anisakis simplex complex</taxon>
    </lineage>
</organism>
<dbReference type="WBParaSite" id="ASIM_0001736501-mRNA-1">
    <property type="protein sequence ID" value="ASIM_0001736501-mRNA-1"/>
    <property type="gene ID" value="ASIM_0001736501"/>
</dbReference>
<dbReference type="EMBL" id="UYRR01033392">
    <property type="protein sequence ID" value="VDK58662.1"/>
    <property type="molecule type" value="Genomic_DNA"/>
</dbReference>
<accession>A0A0M3K8S4</accession>
<protein>
    <submittedName>
        <fullName evidence="3">GLOBIN domain-containing protein</fullName>
    </submittedName>
</protein>
<keyword evidence="2" id="KW-1185">Reference proteome</keyword>
<sequence>MSIKPKRLSPRQRNLIIKSWSRINKLKLAKDAFIEIFKASDFVRTKFVFGELTLKKIRQDDRFVAHCEQIVTEMMRVFLRKYANMVKGISHQHWQMFIDILMDRIIENGNKQFDTGNEVSRAWKMLGQLVAFHIRLGYDHETLRSERSKRLLPMLPIQQANIDRMQNAKFKRMISREDISLEKFILFSFVG</sequence>
<evidence type="ECO:0000313" key="3">
    <source>
        <dbReference type="WBParaSite" id="ASIM_0001736501-mRNA-1"/>
    </source>
</evidence>
<dbReference type="Gene3D" id="1.10.490.10">
    <property type="entry name" value="Globins"/>
    <property type="match status" value="1"/>
</dbReference>
<dbReference type="GO" id="GO:0020037">
    <property type="term" value="F:heme binding"/>
    <property type="evidence" value="ECO:0007669"/>
    <property type="project" value="InterPro"/>
</dbReference>
<reference evidence="1 2" key="2">
    <citation type="submission" date="2018-11" db="EMBL/GenBank/DDBJ databases">
        <authorList>
            <consortium name="Pathogen Informatics"/>
        </authorList>
    </citation>
    <scope>NUCLEOTIDE SEQUENCE [LARGE SCALE GENOMIC DNA]</scope>
</reference>
<dbReference type="SUPFAM" id="SSF46458">
    <property type="entry name" value="Globin-like"/>
    <property type="match status" value="1"/>
</dbReference>
<proteinExistence type="predicted"/>
<dbReference type="Proteomes" id="UP000267096">
    <property type="component" value="Unassembled WGS sequence"/>
</dbReference>
<evidence type="ECO:0000313" key="2">
    <source>
        <dbReference type="Proteomes" id="UP000267096"/>
    </source>
</evidence>
<dbReference type="InterPro" id="IPR044399">
    <property type="entry name" value="Mb-like_M"/>
</dbReference>
<name>A0A0M3K8S4_ANISI</name>
<dbReference type="InterPro" id="IPR012292">
    <property type="entry name" value="Globin/Proto"/>
</dbReference>
<gene>
    <name evidence="1" type="ORF">ASIM_LOCUS16772</name>
</gene>
<dbReference type="CDD" id="cd01040">
    <property type="entry name" value="Mb-like"/>
    <property type="match status" value="1"/>
</dbReference>
<evidence type="ECO:0000313" key="1">
    <source>
        <dbReference type="EMBL" id="VDK58662.1"/>
    </source>
</evidence>